<feature type="domain" description="Cystatin" evidence="9">
    <location>
        <begin position="7"/>
        <end position="104"/>
    </location>
</feature>
<dbReference type="GO" id="GO:0005829">
    <property type="term" value="C:cytosol"/>
    <property type="evidence" value="ECO:0007669"/>
    <property type="project" value="TreeGrafter"/>
</dbReference>
<keyword evidence="3" id="KW-0963">Cytoplasm</keyword>
<dbReference type="OrthoDB" id="6115262at2759"/>
<dbReference type="FunFam" id="3.10.450.10:FF:000001">
    <property type="entry name" value="Cystatin-A"/>
    <property type="match status" value="1"/>
</dbReference>
<evidence type="ECO:0000313" key="10">
    <source>
        <dbReference type="Proteomes" id="UP000515150"/>
    </source>
</evidence>
<comment type="subcellular location">
    <subcellularLocation>
        <location evidence="1">Cytoplasm</location>
    </subcellularLocation>
</comment>
<dbReference type="Gene3D" id="3.10.450.10">
    <property type="match status" value="1"/>
</dbReference>
<protein>
    <recommendedName>
        <fullName evidence="7">Cystatin-B</fullName>
    </recommendedName>
    <alternativeName>
        <fullName evidence="8">Stefin-B</fullName>
    </alternativeName>
</protein>
<dbReference type="InterPro" id="IPR000010">
    <property type="entry name" value="Cystatin_dom"/>
</dbReference>
<dbReference type="CDD" id="cd00042">
    <property type="entry name" value="CY"/>
    <property type="match status" value="1"/>
</dbReference>
<dbReference type="SMART" id="SM00043">
    <property type="entry name" value="CY"/>
    <property type="match status" value="1"/>
</dbReference>
<dbReference type="GO" id="GO:0071220">
    <property type="term" value="P:cellular response to bacterial lipoprotein"/>
    <property type="evidence" value="ECO:0007669"/>
    <property type="project" value="UniProtKB-ARBA"/>
</dbReference>
<dbReference type="InterPro" id="IPR018073">
    <property type="entry name" value="Prot_inh_cystat_CS"/>
</dbReference>
<evidence type="ECO:0000256" key="5">
    <source>
        <dbReference type="ARBA" id="ARBA00022704"/>
    </source>
</evidence>
<evidence type="ECO:0000256" key="1">
    <source>
        <dbReference type="ARBA" id="ARBA00004496"/>
    </source>
</evidence>
<reference evidence="11" key="1">
    <citation type="submission" date="2025-08" db="UniProtKB">
        <authorList>
            <consortium name="RefSeq"/>
        </authorList>
    </citation>
    <scope>IDENTIFICATION</scope>
</reference>
<dbReference type="InParanoid" id="A0A6P7M8E0"/>
<evidence type="ECO:0000256" key="3">
    <source>
        <dbReference type="ARBA" id="ARBA00022490"/>
    </source>
</evidence>
<keyword evidence="5" id="KW-0789">Thiol protease inhibitor</keyword>
<name>A0A6P7M8E0_BETSP</name>
<dbReference type="PANTHER" id="PTHR11414:SF21">
    <property type="entry name" value="CYSTATIN 14A, TANDEM DUPLICATE 1-RELATED"/>
    <property type="match status" value="1"/>
</dbReference>
<keyword evidence="4" id="KW-0646">Protease inhibitor</keyword>
<dbReference type="InterPro" id="IPR046350">
    <property type="entry name" value="Cystatin_sf"/>
</dbReference>
<proteinExistence type="inferred from homology"/>
<sequence>MTTVPLKIAGGFSDLQPATERIQNYCNEVKKQVEAKTNQKYVEFKAVTYRSQIVAGMNYIIEIQVNECHYIHVKLHQELPCNGGKIVLINVQENHKKDDPLVPF</sequence>
<keyword evidence="6" id="KW-0391">Immunity</keyword>
<dbReference type="Pfam" id="PF00031">
    <property type="entry name" value="Cystatin"/>
    <property type="match status" value="1"/>
</dbReference>
<evidence type="ECO:0000256" key="8">
    <source>
        <dbReference type="ARBA" id="ARBA00041437"/>
    </source>
</evidence>
<dbReference type="PANTHER" id="PTHR11414">
    <property type="entry name" value="CYSTATIN FAMILY MEMBER"/>
    <property type="match status" value="1"/>
</dbReference>
<dbReference type="GeneID" id="114853539"/>
<evidence type="ECO:0000313" key="11">
    <source>
        <dbReference type="RefSeq" id="XP_029002845.1"/>
    </source>
</evidence>
<evidence type="ECO:0000259" key="9">
    <source>
        <dbReference type="SMART" id="SM00043"/>
    </source>
</evidence>
<dbReference type="RefSeq" id="XP_029002845.1">
    <property type="nucleotide sequence ID" value="XM_029147012.3"/>
</dbReference>
<dbReference type="AlphaFoldDB" id="A0A6P7M8E0"/>
<dbReference type="SUPFAM" id="SSF54403">
    <property type="entry name" value="Cystatin/monellin"/>
    <property type="match status" value="1"/>
</dbReference>
<gene>
    <name evidence="11" type="primary">LOC114853539</name>
</gene>
<evidence type="ECO:0000256" key="6">
    <source>
        <dbReference type="ARBA" id="ARBA00022859"/>
    </source>
</evidence>
<keyword evidence="10" id="KW-1185">Reference proteome</keyword>
<dbReference type="PRINTS" id="PR00295">
    <property type="entry name" value="STEFINA"/>
</dbReference>
<accession>A0A6P7M8E0</accession>
<dbReference type="GO" id="GO:0002376">
    <property type="term" value="P:immune system process"/>
    <property type="evidence" value="ECO:0007669"/>
    <property type="project" value="UniProtKB-KW"/>
</dbReference>
<organism evidence="10 11">
    <name type="scientific">Betta splendens</name>
    <name type="common">Siamese fighting fish</name>
    <dbReference type="NCBI Taxonomy" id="158456"/>
    <lineage>
        <taxon>Eukaryota</taxon>
        <taxon>Metazoa</taxon>
        <taxon>Chordata</taxon>
        <taxon>Craniata</taxon>
        <taxon>Vertebrata</taxon>
        <taxon>Euteleostomi</taxon>
        <taxon>Actinopterygii</taxon>
        <taxon>Neopterygii</taxon>
        <taxon>Teleostei</taxon>
        <taxon>Neoteleostei</taxon>
        <taxon>Acanthomorphata</taxon>
        <taxon>Anabantaria</taxon>
        <taxon>Anabantiformes</taxon>
        <taxon>Anabantoidei</taxon>
        <taxon>Osphronemidae</taxon>
        <taxon>Betta</taxon>
    </lineage>
</organism>
<evidence type="ECO:0000256" key="4">
    <source>
        <dbReference type="ARBA" id="ARBA00022690"/>
    </source>
</evidence>
<dbReference type="InterPro" id="IPR001713">
    <property type="entry name" value="Prot_inh_stefin"/>
</dbReference>
<dbReference type="PROSITE" id="PS00287">
    <property type="entry name" value="CYSTATIN"/>
    <property type="match status" value="1"/>
</dbReference>
<dbReference type="GO" id="GO:0004869">
    <property type="term" value="F:cysteine-type endopeptidase inhibitor activity"/>
    <property type="evidence" value="ECO:0007669"/>
    <property type="project" value="UniProtKB-KW"/>
</dbReference>
<comment type="similarity">
    <text evidence="2">Belongs to the cystatin family.</text>
</comment>
<evidence type="ECO:0000256" key="2">
    <source>
        <dbReference type="ARBA" id="ARBA00009403"/>
    </source>
</evidence>
<dbReference type="KEGG" id="bspl:114853539"/>
<evidence type="ECO:0000256" key="7">
    <source>
        <dbReference type="ARBA" id="ARBA00040677"/>
    </source>
</evidence>
<dbReference type="Proteomes" id="UP000515150">
    <property type="component" value="Chromosome 4"/>
</dbReference>